<sequence>MDLTSSSSSEPDVKTTPARRRDLLSKFFTVGKEEQKCLLAKMWTEKSAFLQMESIDTHFDRLELIVQGNVRTTDFAACKRCGTIMNFAKRGGHHRRHTITCGMVMNNPLPQKHDTARGAAKYTKDGLRTRIGEYLLKTAQSFSHAEEPEFRQLLQYAAEFGKRTGDTIPDAHFPNRRHISSHAEENYQKQLEQACPQLLRAAQEKRLAILADHGHFFDDYLSVFATYCNEDMQTKLVPLALKAVSKPENARELFDSLVDCVTAIGLQASDLENAPLTADGAAVMQVVGNTYLEEIRFTIFYGK</sequence>
<dbReference type="EMBL" id="CATQJA010002533">
    <property type="protein sequence ID" value="CAJ0571106.1"/>
    <property type="molecule type" value="Genomic_DNA"/>
</dbReference>
<evidence type="ECO:0000313" key="2">
    <source>
        <dbReference type="Proteomes" id="UP001177023"/>
    </source>
</evidence>
<evidence type="ECO:0000313" key="1">
    <source>
        <dbReference type="EMBL" id="CAJ0571106.1"/>
    </source>
</evidence>
<proteinExistence type="predicted"/>
<reference evidence="1" key="1">
    <citation type="submission" date="2023-06" db="EMBL/GenBank/DDBJ databases">
        <authorList>
            <person name="Delattre M."/>
        </authorList>
    </citation>
    <scope>NUCLEOTIDE SEQUENCE</scope>
    <source>
        <strain evidence="1">AF72</strain>
    </source>
</reference>
<protein>
    <submittedName>
        <fullName evidence="1">Uncharacterized protein</fullName>
    </submittedName>
</protein>
<accession>A0AA36FXS7</accession>
<dbReference type="PANTHER" id="PTHR37432">
    <property type="entry name" value="PROTEIN CBG21304"/>
    <property type="match status" value="1"/>
</dbReference>
<dbReference type="AlphaFoldDB" id="A0AA36FXS7"/>
<dbReference type="Proteomes" id="UP001177023">
    <property type="component" value="Unassembled WGS sequence"/>
</dbReference>
<dbReference type="PANTHER" id="PTHR37432:SF1">
    <property type="entry name" value="HAT C-TERMINAL DIMERISATION DOMAIN-CONTAINING PROTEIN-RELATED"/>
    <property type="match status" value="1"/>
</dbReference>
<comment type="caution">
    <text evidence="1">The sequence shown here is derived from an EMBL/GenBank/DDBJ whole genome shotgun (WGS) entry which is preliminary data.</text>
</comment>
<organism evidence="1 2">
    <name type="scientific">Mesorhabditis spiculigera</name>
    <dbReference type="NCBI Taxonomy" id="96644"/>
    <lineage>
        <taxon>Eukaryota</taxon>
        <taxon>Metazoa</taxon>
        <taxon>Ecdysozoa</taxon>
        <taxon>Nematoda</taxon>
        <taxon>Chromadorea</taxon>
        <taxon>Rhabditida</taxon>
        <taxon>Rhabditina</taxon>
        <taxon>Rhabditomorpha</taxon>
        <taxon>Rhabditoidea</taxon>
        <taxon>Rhabditidae</taxon>
        <taxon>Mesorhabditinae</taxon>
        <taxon>Mesorhabditis</taxon>
    </lineage>
</organism>
<keyword evidence="2" id="KW-1185">Reference proteome</keyword>
<dbReference type="SUPFAM" id="SSF140996">
    <property type="entry name" value="Hermes dimerisation domain"/>
    <property type="match status" value="1"/>
</dbReference>
<gene>
    <name evidence="1" type="ORF">MSPICULIGERA_LOCUS9530</name>
</gene>
<name>A0AA36FXS7_9BILA</name>
<feature type="non-terminal residue" evidence="1">
    <location>
        <position position="1"/>
    </location>
</feature>